<proteinExistence type="predicted"/>
<gene>
    <name evidence="2" type="ORF">FNZ56_08485</name>
</gene>
<sequence length="394" mass="44047">MTNRYSWPRRIAAILLVLALLAVVAWRNEHDSSRESRVATTPASRTATATVAHSSDRRVAATSTVAASAAAEAEKMSALKACDRDFKRNLRGYRDQLGPARSADEAIDRLLLDFVATDPSEWMSGELGDEYRAASDRWSSDVDLAWLALDFCNVDCERDAYIRHLLSVDPDNAAAWMVAMDVARQQKDQHGFDSALREAFQAKIYDPRIGVVFLHLRRQLAHVPRLDSCQGPQWKSEMQRDLGRAPTNADLLDGMAGAVEMAIALPSFSGLFGCKDTAWPLTENRRKRCIALLSRVAAGDTLIEQMLANVLLIKLQPDAEKLAQLRERYRQLRWLMSIAQQKPFPENYFARMYADGEVAMLQAIAMERGQWPPPPGWLPDDARGRALITGEPLP</sequence>
<protein>
    <submittedName>
        <fullName evidence="2">Uncharacterized protein</fullName>
    </submittedName>
</protein>
<name>A0A516V5V5_9GAMM</name>
<dbReference type="EMBL" id="CP041742">
    <property type="protein sequence ID" value="QDQ73909.1"/>
    <property type="molecule type" value="Genomic_DNA"/>
</dbReference>
<reference evidence="2 3" key="1">
    <citation type="submission" date="2019-07" db="EMBL/GenBank/DDBJ databases">
        <title>Lysobacter weifangensis sp. nov., isolated from bensulfuron-methyl contaminated farmland soil.</title>
        <authorList>
            <person name="Zhao H."/>
        </authorList>
    </citation>
    <scope>NUCLEOTIDE SEQUENCE [LARGE SCALE GENOMIC DNA]</scope>
    <source>
        <strain evidence="2 3">CC-Bw-6</strain>
    </source>
</reference>
<evidence type="ECO:0000256" key="1">
    <source>
        <dbReference type="SAM" id="MobiDB-lite"/>
    </source>
</evidence>
<dbReference type="AlphaFoldDB" id="A0A516V5V5"/>
<feature type="region of interest" description="Disordered" evidence="1">
    <location>
        <begin position="32"/>
        <end position="53"/>
    </location>
</feature>
<evidence type="ECO:0000313" key="3">
    <source>
        <dbReference type="Proteomes" id="UP000315891"/>
    </source>
</evidence>
<evidence type="ECO:0000313" key="2">
    <source>
        <dbReference type="EMBL" id="QDQ73909.1"/>
    </source>
</evidence>
<dbReference type="OrthoDB" id="5981244at2"/>
<accession>A0A516V5V5</accession>
<organism evidence="2 3">
    <name type="scientific">Pseudoluteimonas lycopersici</name>
    <dbReference type="NCBI Taxonomy" id="1324796"/>
    <lineage>
        <taxon>Bacteria</taxon>
        <taxon>Pseudomonadati</taxon>
        <taxon>Pseudomonadota</taxon>
        <taxon>Gammaproteobacteria</taxon>
        <taxon>Lysobacterales</taxon>
        <taxon>Lysobacteraceae</taxon>
        <taxon>Pseudoluteimonas</taxon>
    </lineage>
</organism>
<keyword evidence="3" id="KW-1185">Reference proteome</keyword>
<dbReference type="Proteomes" id="UP000315891">
    <property type="component" value="Chromosome"/>
</dbReference>
<feature type="compositionally biased region" description="Low complexity" evidence="1">
    <location>
        <begin position="38"/>
        <end position="52"/>
    </location>
</feature>
<dbReference type="RefSeq" id="WP_143879420.1">
    <property type="nucleotide sequence ID" value="NZ_BAABLZ010000001.1"/>
</dbReference>